<keyword evidence="3" id="KW-1185">Reference proteome</keyword>
<accession>V6J1H3</accession>
<reference evidence="2 3" key="1">
    <citation type="journal article" date="2013" name="Genome Announc.">
        <title>Genome Sequence of Sporolactobacillus laevolacticus DSM442, an Efficient Polymer-Grade D-Lactate Producer from Agricultural Waste Cottonseed as a Nitrogen Source.</title>
        <authorList>
            <person name="Wang H."/>
            <person name="Wang L."/>
            <person name="Ju J."/>
            <person name="Yu B."/>
            <person name="Ma Y."/>
        </authorList>
    </citation>
    <scope>NUCLEOTIDE SEQUENCE [LARGE SCALE GENOMIC DNA]</scope>
    <source>
        <strain evidence="2 3">DSM 442</strain>
    </source>
</reference>
<dbReference type="AlphaFoldDB" id="V6J1H3"/>
<sequence>MKRFVIECIVILSLLLLCMLYGAVTVRDAQHPQIASQSTGTVFQTQKIVVPKSNEQTSEGQETVSNPPEKTVENGYSLSEKVQRFFLLVISAIAEVVDGLIQVFA</sequence>
<feature type="region of interest" description="Disordered" evidence="1">
    <location>
        <begin position="51"/>
        <end position="70"/>
    </location>
</feature>
<dbReference type="RefSeq" id="WP_023508507.1">
    <property type="nucleotide sequence ID" value="NZ_AWTC01000001.1"/>
</dbReference>
<dbReference type="EMBL" id="AWTC01000001">
    <property type="protein sequence ID" value="EST13672.1"/>
    <property type="molecule type" value="Genomic_DNA"/>
</dbReference>
<proteinExistence type="predicted"/>
<evidence type="ECO:0000256" key="1">
    <source>
        <dbReference type="SAM" id="MobiDB-lite"/>
    </source>
</evidence>
<organism evidence="2 3">
    <name type="scientific">Sporolactobacillus laevolacticus DSM 442</name>
    <dbReference type="NCBI Taxonomy" id="1395513"/>
    <lineage>
        <taxon>Bacteria</taxon>
        <taxon>Bacillati</taxon>
        <taxon>Bacillota</taxon>
        <taxon>Bacilli</taxon>
        <taxon>Bacillales</taxon>
        <taxon>Sporolactobacillaceae</taxon>
        <taxon>Sporolactobacillus</taxon>
    </lineage>
</organism>
<comment type="caution">
    <text evidence="2">The sequence shown here is derived from an EMBL/GenBank/DDBJ whole genome shotgun (WGS) entry which is preliminary data.</text>
</comment>
<name>V6J1H3_9BACL</name>
<protein>
    <submittedName>
        <fullName evidence="2">Uncharacterized protein</fullName>
    </submittedName>
</protein>
<gene>
    <name evidence="2" type="ORF">P343_00940</name>
</gene>
<feature type="compositionally biased region" description="Polar residues" evidence="1">
    <location>
        <begin position="51"/>
        <end position="68"/>
    </location>
</feature>
<dbReference type="Proteomes" id="UP000018296">
    <property type="component" value="Unassembled WGS sequence"/>
</dbReference>
<evidence type="ECO:0000313" key="2">
    <source>
        <dbReference type="EMBL" id="EST13672.1"/>
    </source>
</evidence>
<dbReference type="PATRIC" id="fig|1395513.3.peg.188"/>
<evidence type="ECO:0000313" key="3">
    <source>
        <dbReference type="Proteomes" id="UP000018296"/>
    </source>
</evidence>
<dbReference type="OrthoDB" id="2990890at2"/>